<feature type="domain" description="Alpha/beta hydrolase fold-3" evidence="2">
    <location>
        <begin position="79"/>
        <end position="293"/>
    </location>
</feature>
<dbReference type="EMBL" id="LKMD01000102">
    <property type="protein sequence ID" value="PIA98088.1"/>
    <property type="molecule type" value="Genomic_DNA"/>
</dbReference>
<keyword evidence="6" id="KW-1185">Reference proteome</keyword>
<dbReference type="GeneID" id="35429336"/>
<dbReference type="OrthoDB" id="408631at2759"/>
<dbReference type="RefSeq" id="XP_023456045.1">
    <property type="nucleotide sequence ID" value="XM_023598253.2"/>
</dbReference>
<organism evidence="3 5">
    <name type="scientific">Cercospora beticola</name>
    <name type="common">Sugarbeet leaf spot fungus</name>
    <dbReference type="NCBI Taxonomy" id="122368"/>
    <lineage>
        <taxon>Eukaryota</taxon>
        <taxon>Fungi</taxon>
        <taxon>Dikarya</taxon>
        <taxon>Ascomycota</taxon>
        <taxon>Pezizomycotina</taxon>
        <taxon>Dothideomycetes</taxon>
        <taxon>Dothideomycetidae</taxon>
        <taxon>Mycosphaerellales</taxon>
        <taxon>Mycosphaerellaceae</taxon>
        <taxon>Cercospora</taxon>
    </lineage>
</organism>
<evidence type="ECO:0000313" key="5">
    <source>
        <dbReference type="Proteomes" id="UP000230605"/>
    </source>
</evidence>
<proteinExistence type="predicted"/>
<dbReference type="Proteomes" id="UP001302367">
    <property type="component" value="Chromosome 2"/>
</dbReference>
<accession>A0A2G5HZX8</accession>
<evidence type="ECO:0000313" key="4">
    <source>
        <dbReference type="EMBL" id="WPA98086.1"/>
    </source>
</evidence>
<keyword evidence="1" id="KW-0378">Hydrolase</keyword>
<name>A0A2G5HZX8_CERBT</name>
<dbReference type="InterPro" id="IPR029058">
    <property type="entry name" value="AB_hydrolase_fold"/>
</dbReference>
<dbReference type="Gene3D" id="3.40.50.1820">
    <property type="entry name" value="alpha/beta hydrolase"/>
    <property type="match status" value="1"/>
</dbReference>
<reference evidence="4 6" key="2">
    <citation type="submission" date="2023-09" db="EMBL/GenBank/DDBJ databases">
        <title>Complete-Gapless Cercospora beticola genome.</title>
        <authorList>
            <person name="Wyatt N.A."/>
            <person name="Spanner R.E."/>
            <person name="Bolton M.D."/>
        </authorList>
    </citation>
    <scope>NUCLEOTIDE SEQUENCE [LARGE SCALE GENOMIC DNA]</scope>
    <source>
        <strain evidence="4">Cb09-40</strain>
    </source>
</reference>
<dbReference type="EMBL" id="CP134185">
    <property type="protein sequence ID" value="WPA98086.1"/>
    <property type="molecule type" value="Genomic_DNA"/>
</dbReference>
<evidence type="ECO:0000313" key="3">
    <source>
        <dbReference type="EMBL" id="PIA98088.1"/>
    </source>
</evidence>
<reference evidence="3 5" key="1">
    <citation type="submission" date="2015-10" db="EMBL/GenBank/DDBJ databases">
        <title>The cercosporin biosynthetic gene cluster was horizontally transferred to several fungal lineages and shown to be expanded in Cercospora beticola based on microsynteny with recipient genomes.</title>
        <authorList>
            <person name="De Jonge R."/>
            <person name="Ebert M.K."/>
            <person name="Suttle J.C."/>
            <person name="Jurick Ii W.M."/>
            <person name="Secor G.A."/>
            <person name="Thomma B.P."/>
            <person name="Van De Peer Y."/>
            <person name="Bolton M.D."/>
        </authorList>
    </citation>
    <scope>NUCLEOTIDE SEQUENCE [LARGE SCALE GENOMIC DNA]</scope>
    <source>
        <strain evidence="3 5">09-40</strain>
    </source>
</reference>
<dbReference type="InterPro" id="IPR050300">
    <property type="entry name" value="GDXG_lipolytic_enzyme"/>
</dbReference>
<dbReference type="InterPro" id="IPR013094">
    <property type="entry name" value="AB_hydrolase_3"/>
</dbReference>
<dbReference type="GO" id="GO:0016787">
    <property type="term" value="F:hydrolase activity"/>
    <property type="evidence" value="ECO:0007669"/>
    <property type="project" value="UniProtKB-KW"/>
</dbReference>
<dbReference type="AlphaFoldDB" id="A0A2G5HZX8"/>
<dbReference type="PANTHER" id="PTHR48081">
    <property type="entry name" value="AB HYDROLASE SUPERFAMILY PROTEIN C4A8.06C"/>
    <property type="match status" value="1"/>
</dbReference>
<evidence type="ECO:0000259" key="2">
    <source>
        <dbReference type="Pfam" id="PF07859"/>
    </source>
</evidence>
<dbReference type="Proteomes" id="UP000230605">
    <property type="component" value="Chromosome 2"/>
</dbReference>
<gene>
    <name evidence="4" type="primary">EST1</name>
    <name evidence="3" type="ORF">CB0940_05528</name>
    <name evidence="4" type="ORF">RHO25_002697</name>
</gene>
<evidence type="ECO:0000256" key="1">
    <source>
        <dbReference type="ARBA" id="ARBA00022801"/>
    </source>
</evidence>
<dbReference type="SUPFAM" id="SSF53474">
    <property type="entry name" value="alpha/beta-Hydrolases"/>
    <property type="match status" value="1"/>
</dbReference>
<dbReference type="PANTHER" id="PTHR48081:SF8">
    <property type="entry name" value="ALPHA_BETA HYDROLASE FOLD-3 DOMAIN-CONTAINING PROTEIN-RELATED"/>
    <property type="match status" value="1"/>
</dbReference>
<protein>
    <submittedName>
        <fullName evidence="4">Telomerase-binding protein</fullName>
    </submittedName>
    <submittedName>
        <fullName evidence="3">Versiconal hemiacetal acetate esterase</fullName>
    </submittedName>
</protein>
<dbReference type="Pfam" id="PF07859">
    <property type="entry name" value="Abhydrolase_3"/>
    <property type="match status" value="1"/>
</dbReference>
<sequence length="319" mass="35205">MPGEYSKSWLQWEEASGGRAILHGSPAEIKGMYDALVQALLPLLPAPSENVAVQEGDVDGIKYRVYTPKSSKGGLPIGVNTHGGGFMTGDLNSDALLCMAISEYTNTAIVDVDYRLTPDFKWPVQLEDSLKVYKWAHDNASSFGGDNSKMFTMGGSAGGALALQIANQIVKDSKYKSSLKGVAAQVPCTTHWDNVPEKYKSKYNSYTENAKGTPIIDKESMETFYTHVNADPKDPDTFTILATDNHANYPPVYFTACEFDPLRDDAYIMKDALDAAGVKTKLDYYEGMPHYFWIFPPVPESQTYMQNLVAGVEWLKGQM</sequence>
<evidence type="ECO:0000313" key="6">
    <source>
        <dbReference type="Proteomes" id="UP001302367"/>
    </source>
</evidence>